<feature type="non-terminal residue" evidence="5">
    <location>
        <position position="142"/>
    </location>
</feature>
<evidence type="ECO:0000259" key="4">
    <source>
        <dbReference type="PROSITE" id="PS50835"/>
    </source>
</evidence>
<dbReference type="Gene3D" id="2.60.40.10">
    <property type="entry name" value="Immunoglobulins"/>
    <property type="match status" value="1"/>
</dbReference>
<proteinExistence type="predicted"/>
<dbReference type="InterPro" id="IPR007110">
    <property type="entry name" value="Ig-like_dom"/>
</dbReference>
<dbReference type="SMART" id="SM00407">
    <property type="entry name" value="IGc1"/>
    <property type="match status" value="1"/>
</dbReference>
<dbReference type="Pfam" id="PF07654">
    <property type="entry name" value="C1-set"/>
    <property type="match status" value="1"/>
</dbReference>
<organism evidence="5 6">
    <name type="scientific">Ophiophagus hannah</name>
    <name type="common">King cobra</name>
    <name type="synonym">Naja hannah</name>
    <dbReference type="NCBI Taxonomy" id="8665"/>
    <lineage>
        <taxon>Eukaryota</taxon>
        <taxon>Metazoa</taxon>
        <taxon>Chordata</taxon>
        <taxon>Craniata</taxon>
        <taxon>Vertebrata</taxon>
        <taxon>Euteleostomi</taxon>
        <taxon>Lepidosauria</taxon>
        <taxon>Squamata</taxon>
        <taxon>Bifurcata</taxon>
        <taxon>Unidentata</taxon>
        <taxon>Episquamata</taxon>
        <taxon>Toxicofera</taxon>
        <taxon>Serpentes</taxon>
        <taxon>Colubroidea</taxon>
        <taxon>Elapidae</taxon>
        <taxon>Elapinae</taxon>
        <taxon>Ophiophagus</taxon>
    </lineage>
</organism>
<feature type="domain" description="Ig-like" evidence="4">
    <location>
        <begin position="50"/>
        <end position="142"/>
    </location>
</feature>
<evidence type="ECO:0000256" key="1">
    <source>
        <dbReference type="ARBA" id="ARBA00023157"/>
    </source>
</evidence>
<dbReference type="InterPro" id="IPR036179">
    <property type="entry name" value="Ig-like_dom_sf"/>
</dbReference>
<dbReference type="InterPro" id="IPR013783">
    <property type="entry name" value="Ig-like_fold"/>
</dbReference>
<evidence type="ECO:0000256" key="3">
    <source>
        <dbReference type="SAM" id="MobiDB-lite"/>
    </source>
</evidence>
<keyword evidence="2" id="KW-0393">Immunoglobulin domain</keyword>
<dbReference type="SUPFAM" id="SSF48726">
    <property type="entry name" value="Immunoglobulin"/>
    <property type="match status" value="1"/>
</dbReference>
<keyword evidence="1" id="KW-1015">Disulfide bond</keyword>
<keyword evidence="6" id="KW-1185">Reference proteome</keyword>
<sequence length="142" mass="15843">MACEDQPRKFAGRRYLPLPVNPSGVKKQGEKTSQELGSSTGFAPHEPVAPEVCLIHPPNNLKGSDGGVQLVCFIVDFYPKDINIEWLVGGHPSLLAPYTEPPKNDVNRYTFSTSSTLKINHEDWLNENTYYCQLTHKASKTK</sequence>
<dbReference type="FunFam" id="2.60.40.10:FF:000283">
    <property type="entry name" value="Immunoglobulin kappa constant"/>
    <property type="match status" value="1"/>
</dbReference>
<feature type="non-terminal residue" evidence="5">
    <location>
        <position position="1"/>
    </location>
</feature>
<evidence type="ECO:0000256" key="2">
    <source>
        <dbReference type="ARBA" id="ARBA00023319"/>
    </source>
</evidence>
<dbReference type="PANTHER" id="PTHR23411">
    <property type="entry name" value="TAPASIN"/>
    <property type="match status" value="1"/>
</dbReference>
<dbReference type="EMBL" id="AZIM01008585">
    <property type="protein sequence ID" value="ETE57387.1"/>
    <property type="molecule type" value="Genomic_DNA"/>
</dbReference>
<comment type="caution">
    <text evidence="5">The sequence shown here is derived from an EMBL/GenBank/DDBJ whole genome shotgun (WGS) entry which is preliminary data.</text>
</comment>
<dbReference type="Proteomes" id="UP000018936">
    <property type="component" value="Unassembled WGS sequence"/>
</dbReference>
<dbReference type="PROSITE" id="PS50835">
    <property type="entry name" value="IG_LIKE"/>
    <property type="match status" value="1"/>
</dbReference>
<dbReference type="InterPro" id="IPR003597">
    <property type="entry name" value="Ig_C1-set"/>
</dbReference>
<name>V8N746_OPHHA</name>
<reference evidence="5 6" key="1">
    <citation type="journal article" date="2013" name="Proc. Natl. Acad. Sci. U.S.A.">
        <title>The king cobra genome reveals dynamic gene evolution and adaptation in the snake venom system.</title>
        <authorList>
            <person name="Vonk F.J."/>
            <person name="Casewell N.R."/>
            <person name="Henkel C.V."/>
            <person name="Heimberg A.M."/>
            <person name="Jansen H.J."/>
            <person name="McCleary R.J."/>
            <person name="Kerkkamp H.M."/>
            <person name="Vos R.A."/>
            <person name="Guerreiro I."/>
            <person name="Calvete J.J."/>
            <person name="Wuster W."/>
            <person name="Woods A.E."/>
            <person name="Logan J.M."/>
            <person name="Harrison R.A."/>
            <person name="Castoe T.A."/>
            <person name="de Koning A.P."/>
            <person name="Pollock D.D."/>
            <person name="Yandell M."/>
            <person name="Calderon D."/>
            <person name="Renjifo C."/>
            <person name="Currier R.B."/>
            <person name="Salgado D."/>
            <person name="Pla D."/>
            <person name="Sanz L."/>
            <person name="Hyder A.S."/>
            <person name="Ribeiro J.M."/>
            <person name="Arntzen J.W."/>
            <person name="van den Thillart G.E."/>
            <person name="Boetzer M."/>
            <person name="Pirovano W."/>
            <person name="Dirks R.P."/>
            <person name="Spaink H.P."/>
            <person name="Duboule D."/>
            <person name="McGlinn E."/>
            <person name="Kini R.M."/>
            <person name="Richardson M.K."/>
        </authorList>
    </citation>
    <scope>NUCLEOTIDE SEQUENCE</scope>
    <source>
        <tissue evidence="5">Blood</tissue>
    </source>
</reference>
<dbReference type="InterPro" id="IPR050380">
    <property type="entry name" value="Immune_Resp_Modulators"/>
</dbReference>
<protein>
    <recommendedName>
        <fullName evidence="4">Ig-like domain-containing protein</fullName>
    </recommendedName>
</protein>
<feature type="region of interest" description="Disordered" evidence="3">
    <location>
        <begin position="1"/>
        <end position="42"/>
    </location>
</feature>
<evidence type="ECO:0000313" key="5">
    <source>
        <dbReference type="EMBL" id="ETE57387.1"/>
    </source>
</evidence>
<dbReference type="OrthoDB" id="8694217at2759"/>
<gene>
    <name evidence="5" type="ORF">L345_16898</name>
</gene>
<evidence type="ECO:0000313" key="6">
    <source>
        <dbReference type="Proteomes" id="UP000018936"/>
    </source>
</evidence>
<accession>V8N746</accession>
<dbReference type="AlphaFoldDB" id="V8N746"/>